<feature type="region of interest" description="Disordered" evidence="1">
    <location>
        <begin position="56"/>
        <end position="121"/>
    </location>
</feature>
<comment type="caution">
    <text evidence="2">The sequence shown here is derived from an EMBL/GenBank/DDBJ whole genome shotgun (WGS) entry which is preliminary data.</text>
</comment>
<accession>A0A8J4X7N2</accession>
<organism evidence="2 3">
    <name type="scientific">Clarias magur</name>
    <name type="common">Asian catfish</name>
    <name type="synonym">Macropteronotus magur</name>
    <dbReference type="NCBI Taxonomy" id="1594786"/>
    <lineage>
        <taxon>Eukaryota</taxon>
        <taxon>Metazoa</taxon>
        <taxon>Chordata</taxon>
        <taxon>Craniata</taxon>
        <taxon>Vertebrata</taxon>
        <taxon>Euteleostomi</taxon>
        <taxon>Actinopterygii</taxon>
        <taxon>Neopterygii</taxon>
        <taxon>Teleostei</taxon>
        <taxon>Ostariophysi</taxon>
        <taxon>Siluriformes</taxon>
        <taxon>Clariidae</taxon>
        <taxon>Clarias</taxon>
    </lineage>
</organism>
<feature type="compositionally biased region" description="Polar residues" evidence="1">
    <location>
        <begin position="59"/>
        <end position="70"/>
    </location>
</feature>
<protein>
    <submittedName>
        <fullName evidence="2">Uncharacterized protein</fullName>
    </submittedName>
</protein>
<evidence type="ECO:0000256" key="1">
    <source>
        <dbReference type="SAM" id="MobiDB-lite"/>
    </source>
</evidence>
<proteinExistence type="predicted"/>
<evidence type="ECO:0000313" key="3">
    <source>
        <dbReference type="Proteomes" id="UP000727407"/>
    </source>
</evidence>
<name>A0A8J4X7N2_CLAMG</name>
<evidence type="ECO:0000313" key="2">
    <source>
        <dbReference type="EMBL" id="KAF5884671.1"/>
    </source>
</evidence>
<gene>
    <name evidence="2" type="ORF">DAT39_022826</name>
</gene>
<keyword evidence="3" id="KW-1185">Reference proteome</keyword>
<dbReference type="Proteomes" id="UP000727407">
    <property type="component" value="Unassembled WGS sequence"/>
</dbReference>
<dbReference type="EMBL" id="QNUK01001289">
    <property type="protein sequence ID" value="KAF5884671.1"/>
    <property type="molecule type" value="Genomic_DNA"/>
</dbReference>
<reference evidence="2" key="1">
    <citation type="submission" date="2020-07" db="EMBL/GenBank/DDBJ databases">
        <title>Clarias magur genome sequencing, assembly and annotation.</title>
        <authorList>
            <person name="Kushwaha B."/>
            <person name="Kumar R."/>
            <person name="Das P."/>
            <person name="Joshi C.G."/>
            <person name="Kumar D."/>
            <person name="Nagpure N.S."/>
            <person name="Pandey M."/>
            <person name="Agarwal S."/>
            <person name="Srivastava S."/>
            <person name="Singh M."/>
            <person name="Sahoo L."/>
            <person name="Jayasankar P."/>
            <person name="Meher P.K."/>
            <person name="Koringa P.G."/>
            <person name="Iquebal M.A."/>
            <person name="Das S.P."/>
            <person name="Bit A."/>
            <person name="Patnaik S."/>
            <person name="Patel N."/>
            <person name="Shah T.M."/>
            <person name="Hinsu A."/>
            <person name="Jena J.K."/>
        </authorList>
    </citation>
    <scope>NUCLEOTIDE SEQUENCE</scope>
    <source>
        <strain evidence="2">CIFAMagur01</strain>
        <tissue evidence="2">Testis</tissue>
    </source>
</reference>
<sequence>MQSLLLSRHNKTTFRKHLRTSLCCRRTRNLQNSEGQRSAVGLDAALISTVYGRTEHQSQTRSWMSYTSTRPRPGSSPLNKGLGSGRMASIAEQEVEDEEEDVGEKNGWRGARSRSSEPHFLLRGSMPAAPCMSLSIGHEPARLNAWKSAAVAP</sequence>
<feature type="compositionally biased region" description="Acidic residues" evidence="1">
    <location>
        <begin position="93"/>
        <end position="102"/>
    </location>
</feature>
<dbReference type="AlphaFoldDB" id="A0A8J4X7N2"/>